<comment type="caution">
    <text evidence="1">The sequence shown here is derived from an EMBL/GenBank/DDBJ whole genome shotgun (WGS) entry which is preliminary data.</text>
</comment>
<evidence type="ECO:0000313" key="2">
    <source>
        <dbReference type="Proteomes" id="UP000029868"/>
    </source>
</evidence>
<dbReference type="PATRIC" id="fig|28229.3.peg.3198"/>
<dbReference type="AlphaFoldDB" id="A0A099KKS3"/>
<gene>
    <name evidence="1" type="ORF">GAB14E_0539</name>
</gene>
<organism evidence="1 2">
    <name type="scientific">Colwellia psychrerythraea</name>
    <name type="common">Vibrio psychroerythus</name>
    <dbReference type="NCBI Taxonomy" id="28229"/>
    <lineage>
        <taxon>Bacteria</taxon>
        <taxon>Pseudomonadati</taxon>
        <taxon>Pseudomonadota</taxon>
        <taxon>Gammaproteobacteria</taxon>
        <taxon>Alteromonadales</taxon>
        <taxon>Colwelliaceae</taxon>
        <taxon>Colwellia</taxon>
    </lineage>
</organism>
<evidence type="ECO:0000313" key="1">
    <source>
        <dbReference type="EMBL" id="KGJ90875.1"/>
    </source>
</evidence>
<name>A0A099KKS3_COLPS</name>
<dbReference type="Proteomes" id="UP000029868">
    <property type="component" value="Unassembled WGS sequence"/>
</dbReference>
<reference evidence="1 2" key="1">
    <citation type="submission" date="2014-08" db="EMBL/GenBank/DDBJ databases">
        <title>Genomic and Phenotypic Diversity of Colwellia psychrerythraea strains from Disparate Marine Basins.</title>
        <authorList>
            <person name="Techtmann S.M."/>
            <person name="Stelling S.C."/>
            <person name="Utturkar S.M."/>
            <person name="Alshibli N."/>
            <person name="Harris A."/>
            <person name="Brown S.D."/>
            <person name="Hazen T.C."/>
        </authorList>
    </citation>
    <scope>NUCLEOTIDE SEQUENCE [LARGE SCALE GENOMIC DNA]</scope>
    <source>
        <strain evidence="1 2">GAB14E</strain>
    </source>
</reference>
<accession>A0A099KKS3</accession>
<evidence type="ECO:0008006" key="3">
    <source>
        <dbReference type="Google" id="ProtNLM"/>
    </source>
</evidence>
<protein>
    <recommendedName>
        <fullName evidence="3">CopL family metal-binding regulatory protein</fullName>
    </recommendedName>
</protein>
<sequence length="124" mass="13472">MFPTITKAIMVLLLCLTFLGQVMATSLMPYQMMSMNADNKQEQPHNMAMMVHSADQMASDGDNPTMDCCANDCSCLIGGCSTLALLTKISQTELNLTSSSKILSIATLALSQHLTCLYRPPIFS</sequence>
<proteinExistence type="predicted"/>
<dbReference type="EMBL" id="JQEC01000044">
    <property type="protein sequence ID" value="KGJ90875.1"/>
    <property type="molecule type" value="Genomic_DNA"/>
</dbReference>